<sequence length="54" mass="6623">MNKEVEIEYEKLHKKNLSRRKQFSKEIENSSISFNISKKRVDSRLNRFIPNRKK</sequence>
<evidence type="ECO:0000313" key="2">
    <source>
        <dbReference type="EMBL" id="EOT66908.1"/>
    </source>
</evidence>
<keyword evidence="4" id="KW-1185">Reference proteome</keyword>
<gene>
    <name evidence="2" type="ORF">I585_02429</name>
    <name evidence="1" type="ORF">UAI_03247</name>
</gene>
<dbReference type="RefSeq" id="WP_010742047.1">
    <property type="nucleotide sequence ID" value="NZ_KB946251.1"/>
</dbReference>
<protein>
    <submittedName>
        <fullName evidence="1">Uncharacterized protein</fullName>
    </submittedName>
</protein>
<dbReference type="Proteomes" id="UP000014148">
    <property type="component" value="Unassembled WGS sequence"/>
</dbReference>
<evidence type="ECO:0000313" key="1">
    <source>
        <dbReference type="EMBL" id="EOH75445.1"/>
    </source>
</evidence>
<accession>R2QVF1</accession>
<proteinExistence type="predicted"/>
<reference evidence="2 4" key="2">
    <citation type="submission" date="2013-03" db="EMBL/GenBank/DDBJ databases">
        <title>The Genome Sequence of Enterococcus malodoratus ATCC_43197 (PacBio/Illumina hybrid assembly).</title>
        <authorList>
            <consortium name="The Broad Institute Genomics Platform"/>
            <consortium name="The Broad Institute Genome Sequencing Center for Infectious Disease"/>
            <person name="Earl A."/>
            <person name="Russ C."/>
            <person name="Gilmore M."/>
            <person name="Surin D."/>
            <person name="Walker B."/>
            <person name="Young S."/>
            <person name="Zeng Q."/>
            <person name="Gargeya S."/>
            <person name="Fitzgerald M."/>
            <person name="Haas B."/>
            <person name="Abouelleil A."/>
            <person name="Allen A.W."/>
            <person name="Alvarado L."/>
            <person name="Arachchi H.M."/>
            <person name="Berlin A.M."/>
            <person name="Chapman S.B."/>
            <person name="Gainer-Dewar J."/>
            <person name="Goldberg J."/>
            <person name="Griggs A."/>
            <person name="Gujja S."/>
            <person name="Hansen M."/>
            <person name="Howarth C."/>
            <person name="Imamovic A."/>
            <person name="Ireland A."/>
            <person name="Larimer J."/>
            <person name="McCowan C."/>
            <person name="Murphy C."/>
            <person name="Pearson M."/>
            <person name="Poon T.W."/>
            <person name="Priest M."/>
            <person name="Roberts A."/>
            <person name="Saif S."/>
            <person name="Shea T."/>
            <person name="Sisk P."/>
            <person name="Sykes S."/>
            <person name="Wortman J."/>
            <person name="Nusbaum C."/>
            <person name="Birren B."/>
        </authorList>
    </citation>
    <scope>NUCLEOTIDE SEQUENCE [LARGE SCALE GENOMIC DNA]</scope>
    <source>
        <strain evidence="2 4">ATCC 43197</strain>
    </source>
</reference>
<organism evidence="1 3">
    <name type="scientific">Enterococcus malodoratus ATCC 43197</name>
    <dbReference type="NCBI Taxonomy" id="1158601"/>
    <lineage>
        <taxon>Bacteria</taxon>
        <taxon>Bacillati</taxon>
        <taxon>Bacillota</taxon>
        <taxon>Bacilli</taxon>
        <taxon>Lactobacillales</taxon>
        <taxon>Enterococcaceae</taxon>
        <taxon>Enterococcus</taxon>
    </lineage>
</organism>
<evidence type="ECO:0000313" key="3">
    <source>
        <dbReference type="Proteomes" id="UP000013783"/>
    </source>
</evidence>
<dbReference type="Proteomes" id="UP000013783">
    <property type="component" value="Unassembled WGS sequence"/>
</dbReference>
<dbReference type="EMBL" id="AJAK01000020">
    <property type="protein sequence ID" value="EOH75445.1"/>
    <property type="molecule type" value="Genomic_DNA"/>
</dbReference>
<dbReference type="PATRIC" id="fig|1158601.3.peg.3221"/>
<dbReference type="AlphaFoldDB" id="R2QVF1"/>
<comment type="caution">
    <text evidence="1">The sequence shown here is derived from an EMBL/GenBank/DDBJ whole genome shotgun (WGS) entry which is preliminary data.</text>
</comment>
<dbReference type="EMBL" id="ASWA01000003">
    <property type="protein sequence ID" value="EOT66908.1"/>
    <property type="molecule type" value="Genomic_DNA"/>
</dbReference>
<reference evidence="1 3" key="1">
    <citation type="submission" date="2013-02" db="EMBL/GenBank/DDBJ databases">
        <title>The Genome Sequence of Enterococcus malodoratus ATCC_43197.</title>
        <authorList>
            <consortium name="The Broad Institute Genome Sequencing Platform"/>
            <consortium name="The Broad Institute Genome Sequencing Center for Infectious Disease"/>
            <person name="Earl A.M."/>
            <person name="Gilmore M.S."/>
            <person name="Lebreton F."/>
            <person name="Walker B."/>
            <person name="Young S.K."/>
            <person name="Zeng Q."/>
            <person name="Gargeya S."/>
            <person name="Fitzgerald M."/>
            <person name="Haas B."/>
            <person name="Abouelleil A."/>
            <person name="Alvarado L."/>
            <person name="Arachchi H.M."/>
            <person name="Berlin A.M."/>
            <person name="Chapman S.B."/>
            <person name="Dewar J."/>
            <person name="Goldberg J."/>
            <person name="Griggs A."/>
            <person name="Gujja S."/>
            <person name="Hansen M."/>
            <person name="Howarth C."/>
            <person name="Imamovic A."/>
            <person name="Larimer J."/>
            <person name="McCowan C."/>
            <person name="Murphy C."/>
            <person name="Neiman D."/>
            <person name="Pearson M."/>
            <person name="Priest M."/>
            <person name="Roberts A."/>
            <person name="Saif S."/>
            <person name="Shea T."/>
            <person name="Sisk P."/>
            <person name="Sykes S."/>
            <person name="Wortman J."/>
            <person name="Nusbaum C."/>
            <person name="Birren B."/>
        </authorList>
    </citation>
    <scope>NUCLEOTIDE SEQUENCE [LARGE SCALE GENOMIC DNA]</scope>
    <source>
        <strain evidence="1 3">ATCC 43197</strain>
    </source>
</reference>
<evidence type="ECO:0000313" key="4">
    <source>
        <dbReference type="Proteomes" id="UP000014148"/>
    </source>
</evidence>
<name>R2QVF1_9ENTE</name>